<evidence type="ECO:0000313" key="1">
    <source>
        <dbReference type="EMBL" id="QPZ39526.1"/>
    </source>
</evidence>
<proteinExistence type="predicted"/>
<accession>A0ABX6YMB5</accession>
<organism evidence="1 2">
    <name type="scientific">Paramicrobacterium chengjingii</name>
    <dbReference type="NCBI Taxonomy" id="2769067"/>
    <lineage>
        <taxon>Bacteria</taxon>
        <taxon>Bacillati</taxon>
        <taxon>Actinomycetota</taxon>
        <taxon>Actinomycetes</taxon>
        <taxon>Micrococcales</taxon>
        <taxon>Microbacteriaceae</taxon>
        <taxon>Paramicrobacterium</taxon>
    </lineage>
</organism>
<keyword evidence="2" id="KW-1185">Reference proteome</keyword>
<protein>
    <submittedName>
        <fullName evidence="1">Uncharacterized protein</fullName>
    </submittedName>
</protein>
<gene>
    <name evidence="1" type="ORF">HCR76_05575</name>
</gene>
<dbReference type="EMBL" id="CP061169">
    <property type="protein sequence ID" value="QPZ39526.1"/>
    <property type="molecule type" value="Genomic_DNA"/>
</dbReference>
<evidence type="ECO:0000313" key="2">
    <source>
        <dbReference type="Proteomes" id="UP000662814"/>
    </source>
</evidence>
<sequence>MFTLTIDRDSIQANERGPLIEIFDGESHETIRVPLDEARYLAACIAEKALEIERERILRRRHETTEHLAGLDG</sequence>
<reference evidence="1 2" key="1">
    <citation type="submission" date="2020-12" db="EMBL/GenBank/DDBJ databases">
        <title>Microbacterium sp. HY060.</title>
        <authorList>
            <person name="Zhou J."/>
        </authorList>
    </citation>
    <scope>NUCLEOTIDE SEQUENCE [LARGE SCALE GENOMIC DNA]</scope>
    <source>
        <strain evidence="1 2">HY60</strain>
    </source>
</reference>
<dbReference type="Proteomes" id="UP000662814">
    <property type="component" value="Chromosome"/>
</dbReference>
<name>A0ABX6YMB5_9MICO</name>
<dbReference type="RefSeq" id="WP_166988989.1">
    <property type="nucleotide sequence ID" value="NZ_CP061169.1"/>
</dbReference>